<reference evidence="12" key="1">
    <citation type="submission" date="2015-02" db="EMBL/GenBank/DDBJ databases">
        <title>Genome sequencing for Strongylocentrotus purpuratus.</title>
        <authorList>
            <person name="Murali S."/>
            <person name="Liu Y."/>
            <person name="Vee V."/>
            <person name="English A."/>
            <person name="Wang M."/>
            <person name="Skinner E."/>
            <person name="Han Y."/>
            <person name="Muzny D.M."/>
            <person name="Worley K.C."/>
            <person name="Gibbs R.A."/>
        </authorList>
    </citation>
    <scope>NUCLEOTIDE SEQUENCE</scope>
</reference>
<dbReference type="EnsemblMetazoa" id="XM_030984492">
    <property type="protein sequence ID" value="XP_030840352"/>
    <property type="gene ID" value="LOC590477"/>
</dbReference>
<keyword evidence="1" id="KW-0521">NADP</keyword>
<comment type="subunit">
    <text evidence="4">Monomer, dimer and oligomer.</text>
</comment>
<dbReference type="RefSeq" id="XP_030840352.1">
    <property type="nucleotide sequence ID" value="XM_030984492.1"/>
</dbReference>
<comment type="catalytic activity">
    <reaction evidence="9">
        <text>a (2E,4Z)-dienoyl-CoA + NADPH + H(+) = a 4,5-saturated-(3E)-enoyl-CoA + NADP(+)</text>
        <dbReference type="Rhea" id="RHEA:61892"/>
        <dbReference type="ChEBI" id="CHEBI:15378"/>
        <dbReference type="ChEBI" id="CHEBI:57783"/>
        <dbReference type="ChEBI" id="CHEBI:58349"/>
        <dbReference type="ChEBI" id="CHEBI:85099"/>
        <dbReference type="ChEBI" id="CHEBI:85493"/>
        <dbReference type="EC" id="1.3.1.124"/>
    </reaction>
</comment>
<dbReference type="PRINTS" id="PR00081">
    <property type="entry name" value="GDHRDH"/>
</dbReference>
<evidence type="ECO:0000256" key="9">
    <source>
        <dbReference type="ARBA" id="ARBA00048340"/>
    </source>
</evidence>
<evidence type="ECO:0000256" key="10">
    <source>
        <dbReference type="ARBA" id="ARBA00048631"/>
    </source>
</evidence>
<dbReference type="AlphaFoldDB" id="A0A7M7NS94"/>
<comment type="catalytic activity">
    <reaction evidence="8">
        <text>a (2E,4E)-dienoyl-CoA + NADPH + H(+) = a 4,5-saturated-(3E)-enoyl-CoA + NADP(+)</text>
        <dbReference type="Rhea" id="RHEA:45912"/>
        <dbReference type="ChEBI" id="CHEBI:15378"/>
        <dbReference type="ChEBI" id="CHEBI:57783"/>
        <dbReference type="ChEBI" id="CHEBI:58349"/>
        <dbReference type="ChEBI" id="CHEBI:85101"/>
        <dbReference type="ChEBI" id="CHEBI:85493"/>
        <dbReference type="EC" id="1.3.1.124"/>
    </reaction>
</comment>
<sequence length="240" mass="25811">MRHQCSTVIASRNIERVQQAAEELSRATGQKCLPIQMDVRKPNEVVAGVQQAMREFGKINVLINGAAGNFVCPAASMSFNAFKTVLDIDTIGTFNTSKAVFDEYMRDNGGTIINITATLPYRGTVFQCHASAAKAAIDSMTRSLAVEWGALGIRVVGIAPGPIDETEGMRKLAGPLITEIPKRIPLRRLGTKVDIADCAVFVASPAASYITGHTIVVDGGDWMTSPNDAEMRLESLKSLL</sequence>
<dbReference type="PANTHER" id="PTHR43296:SF2">
    <property type="entry name" value="PEROXISOMAL 2,4-DIENOYL-COA REDUCTASE [(3E)-ENOYL-COA-PRODUCING]"/>
    <property type="match status" value="1"/>
</dbReference>
<evidence type="ECO:0000256" key="6">
    <source>
        <dbReference type="ARBA" id="ARBA00026221"/>
    </source>
</evidence>
<dbReference type="InterPro" id="IPR002347">
    <property type="entry name" value="SDR_fam"/>
</dbReference>
<accession>A0A7M7NS94</accession>
<dbReference type="InterPro" id="IPR045017">
    <property type="entry name" value="DECR2-like"/>
</dbReference>
<comment type="catalytic activity">
    <reaction evidence="10">
        <text>(2E,4Z,7Z,10Z,13Z,16Z,19Z)-docosaheptaenoyl-CoA + NADPH + H(+) = (3E,7Z,10Z,13Z,16Z,19Z)-docosahexaenoyl-CoA + NADP(+)</text>
        <dbReference type="Rhea" id="RHEA:44920"/>
        <dbReference type="ChEBI" id="CHEBI:15378"/>
        <dbReference type="ChEBI" id="CHEBI:57783"/>
        <dbReference type="ChEBI" id="CHEBI:58349"/>
        <dbReference type="ChEBI" id="CHEBI:77559"/>
        <dbReference type="ChEBI" id="CHEBI:84791"/>
    </reaction>
</comment>
<dbReference type="GeneID" id="590477"/>
<dbReference type="OMA" id="MQAHVCA"/>
<evidence type="ECO:0000256" key="2">
    <source>
        <dbReference type="ARBA" id="ARBA00023002"/>
    </source>
</evidence>
<evidence type="ECO:0000313" key="11">
    <source>
        <dbReference type="EnsemblMetazoa" id="XP_030840352"/>
    </source>
</evidence>
<dbReference type="GO" id="GO:0009062">
    <property type="term" value="P:fatty acid catabolic process"/>
    <property type="evidence" value="ECO:0007669"/>
    <property type="project" value="InterPro"/>
</dbReference>
<evidence type="ECO:0000313" key="12">
    <source>
        <dbReference type="Proteomes" id="UP000007110"/>
    </source>
</evidence>
<organism evidence="11 12">
    <name type="scientific">Strongylocentrotus purpuratus</name>
    <name type="common">Purple sea urchin</name>
    <dbReference type="NCBI Taxonomy" id="7668"/>
    <lineage>
        <taxon>Eukaryota</taxon>
        <taxon>Metazoa</taxon>
        <taxon>Echinodermata</taxon>
        <taxon>Eleutherozoa</taxon>
        <taxon>Echinozoa</taxon>
        <taxon>Echinoidea</taxon>
        <taxon>Euechinoidea</taxon>
        <taxon>Echinacea</taxon>
        <taxon>Camarodonta</taxon>
        <taxon>Echinidea</taxon>
        <taxon>Strongylocentrotidae</taxon>
        <taxon>Strongylocentrotus</taxon>
    </lineage>
</organism>
<name>A0A7M7NS94_STRPU</name>
<proteinExistence type="inferred from homology"/>
<dbReference type="Pfam" id="PF13561">
    <property type="entry name" value="adh_short_C2"/>
    <property type="match status" value="1"/>
</dbReference>
<evidence type="ECO:0000256" key="8">
    <source>
        <dbReference type="ARBA" id="ARBA00048009"/>
    </source>
</evidence>
<comment type="similarity">
    <text evidence="3">Belongs to the short-chain dehydrogenases/reductases (SDR) family. 2,4-dienoyl-CoA reductase subfamily.</text>
</comment>
<keyword evidence="12" id="KW-1185">Reference proteome</keyword>
<evidence type="ECO:0000256" key="7">
    <source>
        <dbReference type="ARBA" id="ARBA00030890"/>
    </source>
</evidence>
<dbReference type="CTD" id="26063"/>
<dbReference type="Gene3D" id="3.40.50.720">
    <property type="entry name" value="NAD(P)-binding Rossmann-like Domain"/>
    <property type="match status" value="1"/>
</dbReference>
<protein>
    <recommendedName>
        <fullName evidence="6">Peroxisomal 2,4-dienoyl-CoA reductase [(3E)-enoyl-CoA-producing]</fullName>
        <ecNumber evidence="5">1.3.1.124</ecNumber>
    </recommendedName>
    <alternativeName>
        <fullName evidence="7">2,4-dienoyl-CoA reductase 2</fullName>
    </alternativeName>
</protein>
<keyword evidence="2" id="KW-0560">Oxidoreductase</keyword>
<evidence type="ECO:0000256" key="4">
    <source>
        <dbReference type="ARBA" id="ARBA00025939"/>
    </source>
</evidence>
<dbReference type="InterPro" id="IPR036291">
    <property type="entry name" value="NAD(P)-bd_dom_sf"/>
</dbReference>
<dbReference type="SUPFAM" id="SSF51735">
    <property type="entry name" value="NAD(P)-binding Rossmann-fold domains"/>
    <property type="match status" value="1"/>
</dbReference>
<evidence type="ECO:0000256" key="1">
    <source>
        <dbReference type="ARBA" id="ARBA00022857"/>
    </source>
</evidence>
<reference evidence="11" key="2">
    <citation type="submission" date="2021-01" db="UniProtKB">
        <authorList>
            <consortium name="EnsemblMetazoa"/>
        </authorList>
    </citation>
    <scope>IDENTIFICATION</scope>
</reference>
<dbReference type="Proteomes" id="UP000007110">
    <property type="component" value="Unassembled WGS sequence"/>
</dbReference>
<evidence type="ECO:0000256" key="5">
    <source>
        <dbReference type="ARBA" id="ARBA00026117"/>
    </source>
</evidence>
<evidence type="ECO:0000256" key="3">
    <source>
        <dbReference type="ARBA" id="ARBA00025787"/>
    </source>
</evidence>
<dbReference type="PANTHER" id="PTHR43296">
    <property type="entry name" value="PEROXISOMAL 2,4-DIENOYL-COA REDUCTASE"/>
    <property type="match status" value="1"/>
</dbReference>
<dbReference type="PRINTS" id="PR00080">
    <property type="entry name" value="SDRFAMILY"/>
</dbReference>
<dbReference type="CDD" id="cd05369">
    <property type="entry name" value="TER_DECR_SDR_a"/>
    <property type="match status" value="1"/>
</dbReference>
<dbReference type="EC" id="1.3.1.124" evidence="5"/>
<dbReference type="GO" id="GO:0008670">
    <property type="term" value="F:2,4-dienoyl-CoA reductase (NADPH) activity"/>
    <property type="evidence" value="ECO:0007669"/>
    <property type="project" value="InterPro"/>
</dbReference>